<comment type="similarity">
    <text evidence="2 6">Belongs to the SURF1 family.</text>
</comment>
<evidence type="ECO:0000256" key="4">
    <source>
        <dbReference type="ARBA" id="ARBA00022989"/>
    </source>
</evidence>
<dbReference type="Pfam" id="PF02104">
    <property type="entry name" value="SURF1"/>
    <property type="match status" value="1"/>
</dbReference>
<dbReference type="RefSeq" id="WP_146974500.1">
    <property type="nucleotide sequence ID" value="NZ_VOSL01000048.1"/>
</dbReference>
<dbReference type="Proteomes" id="UP000321046">
    <property type="component" value="Unassembled WGS sequence"/>
</dbReference>
<evidence type="ECO:0000256" key="1">
    <source>
        <dbReference type="ARBA" id="ARBA00004370"/>
    </source>
</evidence>
<organism evidence="7 8">
    <name type="scientific">Lujinxingia vulgaris</name>
    <dbReference type="NCBI Taxonomy" id="2600176"/>
    <lineage>
        <taxon>Bacteria</taxon>
        <taxon>Deltaproteobacteria</taxon>
        <taxon>Bradymonadales</taxon>
        <taxon>Lujinxingiaceae</taxon>
        <taxon>Lujinxingia</taxon>
    </lineage>
</organism>
<dbReference type="EMBL" id="VOSL01000048">
    <property type="protein sequence ID" value="TXD35743.1"/>
    <property type="molecule type" value="Genomic_DNA"/>
</dbReference>
<evidence type="ECO:0000313" key="7">
    <source>
        <dbReference type="EMBL" id="TXD35743.1"/>
    </source>
</evidence>
<dbReference type="InterPro" id="IPR045214">
    <property type="entry name" value="Surf1/Surf4"/>
</dbReference>
<dbReference type="InterPro" id="IPR002994">
    <property type="entry name" value="Surf1/Shy1"/>
</dbReference>
<evidence type="ECO:0000256" key="5">
    <source>
        <dbReference type="ARBA" id="ARBA00023136"/>
    </source>
</evidence>
<comment type="caution">
    <text evidence="7">The sequence shown here is derived from an EMBL/GenBank/DDBJ whole genome shotgun (WGS) entry which is preliminary data.</text>
</comment>
<keyword evidence="6" id="KW-1003">Cell membrane</keyword>
<evidence type="ECO:0000313" key="8">
    <source>
        <dbReference type="Proteomes" id="UP000321046"/>
    </source>
</evidence>
<comment type="subcellular location">
    <subcellularLocation>
        <location evidence="6">Cell membrane</location>
        <topology evidence="6">Multi-pass membrane protein</topology>
    </subcellularLocation>
    <subcellularLocation>
        <location evidence="1">Membrane</location>
    </subcellularLocation>
</comment>
<protein>
    <recommendedName>
        <fullName evidence="6">SURF1-like protein</fullName>
    </recommendedName>
</protein>
<dbReference type="PANTHER" id="PTHR23427">
    <property type="entry name" value="SURFEIT LOCUS PROTEIN"/>
    <property type="match status" value="1"/>
</dbReference>
<keyword evidence="5 6" id="KW-0472">Membrane</keyword>
<dbReference type="GO" id="GO:0005886">
    <property type="term" value="C:plasma membrane"/>
    <property type="evidence" value="ECO:0007669"/>
    <property type="project" value="UniProtKB-SubCell"/>
</dbReference>
<keyword evidence="4 6" id="KW-1133">Transmembrane helix</keyword>
<dbReference type="PANTHER" id="PTHR23427:SF2">
    <property type="entry name" value="SURFEIT LOCUS PROTEIN 1"/>
    <property type="match status" value="1"/>
</dbReference>
<dbReference type="OrthoDB" id="6079986at2"/>
<gene>
    <name evidence="7" type="ORF">FRC96_10755</name>
</gene>
<feature type="transmembrane region" description="Helical" evidence="6">
    <location>
        <begin position="229"/>
        <end position="250"/>
    </location>
</feature>
<sequence>MSSRRFKAPGVVATLFALLGLALLLWLGTWQSIRYQEKSAAESQRDALADAEPHHITSLDALNSGELDFHPVTLRGAFATEPAFLIKHRVFKGKPGYWLVSPLILESGESVLVNRGWVPYEDGEGKAAALIDRTDGEETLHGLVHYLDYVVADDATREAVKRGEHDPSLILWDSYDTEGMHQAVEGPTPSRAVIVTLSEEHSGSPYPIASYAHITEPYLTAEKHFGYALTWYSLAVALIAIYIAAGFGALKASPMAPREDGQLRDHS</sequence>
<name>A0A5C6X1X7_9DELT</name>
<dbReference type="AlphaFoldDB" id="A0A5C6X1X7"/>
<evidence type="ECO:0000256" key="6">
    <source>
        <dbReference type="RuleBase" id="RU363076"/>
    </source>
</evidence>
<keyword evidence="3 6" id="KW-0812">Transmembrane</keyword>
<proteinExistence type="inferred from homology"/>
<evidence type="ECO:0000256" key="2">
    <source>
        <dbReference type="ARBA" id="ARBA00007165"/>
    </source>
</evidence>
<comment type="caution">
    <text evidence="6">Lacks conserved residue(s) required for the propagation of feature annotation.</text>
</comment>
<accession>A0A5C6X1X7</accession>
<evidence type="ECO:0000256" key="3">
    <source>
        <dbReference type="ARBA" id="ARBA00022692"/>
    </source>
</evidence>
<reference evidence="7 8" key="1">
    <citation type="submission" date="2019-08" db="EMBL/GenBank/DDBJ databases">
        <title>Bradymonadales sp. TMQ2.</title>
        <authorList>
            <person name="Liang Q."/>
        </authorList>
    </citation>
    <scope>NUCLEOTIDE SEQUENCE [LARGE SCALE GENOMIC DNA]</scope>
    <source>
        <strain evidence="7 8">TMQ2</strain>
    </source>
</reference>
<dbReference type="PROSITE" id="PS50895">
    <property type="entry name" value="SURF1"/>
    <property type="match status" value="1"/>
</dbReference>
<dbReference type="CDD" id="cd06662">
    <property type="entry name" value="SURF1"/>
    <property type="match status" value="1"/>
</dbReference>